<name>A0ABQ7DC59_BRACR</name>
<evidence type="ECO:0000313" key="3">
    <source>
        <dbReference type="Proteomes" id="UP000266723"/>
    </source>
</evidence>
<gene>
    <name evidence="2" type="ORF">DY000_02013453</name>
</gene>
<evidence type="ECO:0000313" key="2">
    <source>
        <dbReference type="EMBL" id="KAF3569135.1"/>
    </source>
</evidence>
<organism evidence="2 3">
    <name type="scientific">Brassica cretica</name>
    <name type="common">Mustard</name>
    <dbReference type="NCBI Taxonomy" id="69181"/>
    <lineage>
        <taxon>Eukaryota</taxon>
        <taxon>Viridiplantae</taxon>
        <taxon>Streptophyta</taxon>
        <taxon>Embryophyta</taxon>
        <taxon>Tracheophyta</taxon>
        <taxon>Spermatophyta</taxon>
        <taxon>Magnoliopsida</taxon>
        <taxon>eudicotyledons</taxon>
        <taxon>Gunneridae</taxon>
        <taxon>Pentapetalae</taxon>
        <taxon>rosids</taxon>
        <taxon>malvids</taxon>
        <taxon>Brassicales</taxon>
        <taxon>Brassicaceae</taxon>
        <taxon>Brassiceae</taxon>
        <taxon>Brassica</taxon>
    </lineage>
</organism>
<dbReference type="Proteomes" id="UP000266723">
    <property type="component" value="Unassembled WGS sequence"/>
</dbReference>
<dbReference type="EMBL" id="QGKV02000759">
    <property type="protein sequence ID" value="KAF3569135.1"/>
    <property type="molecule type" value="Genomic_DNA"/>
</dbReference>
<proteinExistence type="predicted"/>
<protein>
    <submittedName>
        <fullName evidence="2">Uncharacterized protein</fullName>
    </submittedName>
</protein>
<evidence type="ECO:0000256" key="1">
    <source>
        <dbReference type="SAM" id="MobiDB-lite"/>
    </source>
</evidence>
<reference evidence="2 3" key="1">
    <citation type="journal article" date="2020" name="BMC Genomics">
        <title>Intraspecific diversification of the crop wild relative Brassica cretica Lam. using demographic model selection.</title>
        <authorList>
            <person name="Kioukis A."/>
            <person name="Michalopoulou V.A."/>
            <person name="Briers L."/>
            <person name="Pirintsos S."/>
            <person name="Studholme D.J."/>
            <person name="Pavlidis P."/>
            <person name="Sarris P.F."/>
        </authorList>
    </citation>
    <scope>NUCLEOTIDE SEQUENCE [LARGE SCALE GENOMIC DNA]</scope>
    <source>
        <strain evidence="3">cv. PFS-1207/04</strain>
    </source>
</reference>
<feature type="region of interest" description="Disordered" evidence="1">
    <location>
        <begin position="1"/>
        <end position="37"/>
    </location>
</feature>
<comment type="caution">
    <text evidence="2">The sequence shown here is derived from an EMBL/GenBank/DDBJ whole genome shotgun (WGS) entry which is preliminary data.</text>
</comment>
<sequence>MAKTVLCRDDVEDETPPQFNPLAGKSGDSSKHEAVRKKSYRAASKVMPLVAKALQPPSGMKFRFPAPIVAANPSPSAFT</sequence>
<accession>A0ABQ7DC59</accession>
<keyword evidence="3" id="KW-1185">Reference proteome</keyword>